<dbReference type="Gene3D" id="3.30.160.20">
    <property type="match status" value="2"/>
</dbReference>
<dbReference type="GO" id="GO:0006396">
    <property type="term" value="P:RNA processing"/>
    <property type="evidence" value="ECO:0007669"/>
    <property type="project" value="InterPro"/>
</dbReference>
<accession>A0A1I8NGP7</accession>
<dbReference type="PANTHER" id="PTHR10910">
    <property type="entry name" value="EUKARYOTE SPECIFIC DSRNA BINDING PROTEIN"/>
    <property type="match status" value="1"/>
</dbReference>
<dbReference type="SUPFAM" id="SSF54768">
    <property type="entry name" value="dsRNA-binding domain-like"/>
    <property type="match status" value="2"/>
</dbReference>
<feature type="domain" description="A to I editase" evidence="4">
    <location>
        <begin position="330"/>
        <end position="655"/>
    </location>
</feature>
<dbReference type="eggNOG" id="KOG2777">
    <property type="taxonomic scope" value="Eukaryota"/>
</dbReference>
<dbReference type="FunFam" id="3.30.160.20:FF:000044">
    <property type="entry name" value="Uncharacterized protein, isoform I"/>
    <property type="match status" value="1"/>
</dbReference>
<dbReference type="PROSITE" id="PS50141">
    <property type="entry name" value="A_DEAMIN_EDITASE"/>
    <property type="match status" value="1"/>
</dbReference>
<dbReference type="FunFam" id="3.30.160.20:FF:000049">
    <property type="entry name" value="Uncharacterized protein, isoform I"/>
    <property type="match status" value="1"/>
</dbReference>
<feature type="region of interest" description="Disordered" evidence="2">
    <location>
        <begin position="1"/>
        <end position="20"/>
    </location>
</feature>
<dbReference type="InterPro" id="IPR014720">
    <property type="entry name" value="dsRBD_dom"/>
</dbReference>
<evidence type="ECO:0000256" key="2">
    <source>
        <dbReference type="SAM" id="MobiDB-lite"/>
    </source>
</evidence>
<evidence type="ECO:0000256" key="1">
    <source>
        <dbReference type="PROSITE-ProRule" id="PRU00266"/>
    </source>
</evidence>
<dbReference type="OrthoDB" id="10268011at2759"/>
<sequence>MLNNDTKGSPNVRPICNHPGRSIFGKNNFEGGMSPKNVLTPSYDMNGYSRKSPSKRRYEGSKYSGTPKKKPRTSKERVPQPKNTVAMLNELRHGLVYKLESQTGPVHAPLFTISVEVDGQKYLGQGRSKKIARIEAAATALRSFIQFKDGAVLTPLKPACNLDFTSDEHLDNDSNKSPLSVDGQKKVPDKGPVMLLYELFTDVHFDCSTVDGAQNNCRFKMTVTVNNSKFDGTGPSKKLAKNAAAKAALASLCNISYSPMMHPQKNLPLPLDDKSSSMELPQIHADTIGRLVLEKFMEVIKGQESYSRRKVLAGIVMTENMNFNEAQVISVSTGTKCVSGEHMSINGSVLNDSHAEIVSRRCFMKYLYAQLELHFNPATANQSIFVRNQENAQYPYKLKTGVHFHLYINTAPCGDARIFSPHENDSSVDKHPNRKARGQLRTKIESGEGTIPVKSSDGIQTWDGVLEGHRLLTMSCSDKIARWNIVGIQGSLLSSIIEPIYLHSIVLGSLLHPEHMYRAVCGRIEKSIQGLPPPYHLNKPRLAQLTSSEPRNQAKAPNFGINWTIGDTEVEVVNSLTGKTVNNQISRITKQMFFNKYGSLVKNLPGLPERKLTTDYGQTKAKVKDYQIAKRELFAAFRREDLGNWLKKPQEQDEFALPE</sequence>
<organism evidence="5">
    <name type="scientific">Musca domestica</name>
    <name type="common">House fly</name>
    <dbReference type="NCBI Taxonomy" id="7370"/>
    <lineage>
        <taxon>Eukaryota</taxon>
        <taxon>Metazoa</taxon>
        <taxon>Ecdysozoa</taxon>
        <taxon>Arthropoda</taxon>
        <taxon>Hexapoda</taxon>
        <taxon>Insecta</taxon>
        <taxon>Pterygota</taxon>
        <taxon>Neoptera</taxon>
        <taxon>Endopterygota</taxon>
        <taxon>Diptera</taxon>
        <taxon>Brachycera</taxon>
        <taxon>Muscomorpha</taxon>
        <taxon>Muscoidea</taxon>
        <taxon>Muscidae</taxon>
        <taxon>Musca</taxon>
    </lineage>
</organism>
<evidence type="ECO:0000259" key="4">
    <source>
        <dbReference type="PROSITE" id="PS50141"/>
    </source>
</evidence>
<reference evidence="5" key="1">
    <citation type="submission" date="2020-05" db="UniProtKB">
        <authorList>
            <consortium name="EnsemblMetazoa"/>
        </authorList>
    </citation>
    <scope>IDENTIFICATION</scope>
    <source>
        <strain evidence="5">Aabys</strain>
    </source>
</reference>
<dbReference type="STRING" id="7370.A0A1I8NGP7"/>
<dbReference type="InterPro" id="IPR002466">
    <property type="entry name" value="A_deamin"/>
</dbReference>
<dbReference type="EnsemblMetazoa" id="MDOA014961-RA">
    <property type="protein sequence ID" value="MDOA014961-PA"/>
    <property type="gene ID" value="MDOA014961"/>
</dbReference>
<evidence type="ECO:0008006" key="6">
    <source>
        <dbReference type="Google" id="ProtNLM"/>
    </source>
</evidence>
<dbReference type="GO" id="GO:0003725">
    <property type="term" value="F:double-stranded RNA binding"/>
    <property type="evidence" value="ECO:0007669"/>
    <property type="project" value="TreeGrafter"/>
</dbReference>
<evidence type="ECO:0000313" key="5">
    <source>
        <dbReference type="EnsemblMetazoa" id="MDOA014961-PA"/>
    </source>
</evidence>
<dbReference type="PROSITE" id="PS50137">
    <property type="entry name" value="DS_RBD"/>
    <property type="match status" value="2"/>
</dbReference>
<protein>
    <recommendedName>
        <fullName evidence="6">Double-stranded RNA-specific editase Adar</fullName>
    </recommendedName>
</protein>
<keyword evidence="1" id="KW-0694">RNA-binding</keyword>
<dbReference type="SMART" id="SM00552">
    <property type="entry name" value="ADEAMc"/>
    <property type="match status" value="1"/>
</dbReference>
<feature type="region of interest" description="Disordered" evidence="2">
    <location>
        <begin position="35"/>
        <end position="81"/>
    </location>
</feature>
<dbReference type="AlphaFoldDB" id="A0A1I8NGP7"/>
<feature type="domain" description="DRBM" evidence="3">
    <location>
        <begin position="80"/>
        <end position="146"/>
    </location>
</feature>
<dbReference type="VEuPathDB" id="VectorBase:MDOA014961"/>
<name>A0A1I8NGP7_MUSDO</name>
<dbReference type="Pfam" id="PF02137">
    <property type="entry name" value="A_deamin"/>
    <property type="match status" value="1"/>
</dbReference>
<feature type="domain" description="DRBM" evidence="3">
    <location>
        <begin position="197"/>
        <end position="254"/>
    </location>
</feature>
<dbReference type="GO" id="GO:0005737">
    <property type="term" value="C:cytoplasm"/>
    <property type="evidence" value="ECO:0007669"/>
    <property type="project" value="TreeGrafter"/>
</dbReference>
<gene>
    <name evidence="5" type="primary">101888568</name>
</gene>
<dbReference type="GO" id="GO:0010468">
    <property type="term" value="P:regulation of gene expression"/>
    <property type="evidence" value="ECO:0007669"/>
    <property type="project" value="UniProtKB-ARBA"/>
</dbReference>
<dbReference type="VEuPathDB" id="VectorBase:MDOMA2_001969"/>
<dbReference type="GO" id="GO:0008251">
    <property type="term" value="F:tRNA-specific adenosine deaminase activity"/>
    <property type="evidence" value="ECO:0007669"/>
    <property type="project" value="TreeGrafter"/>
</dbReference>
<proteinExistence type="predicted"/>
<evidence type="ECO:0000259" key="3">
    <source>
        <dbReference type="PROSITE" id="PS50137"/>
    </source>
</evidence>
<dbReference type="GO" id="GO:0006382">
    <property type="term" value="P:adenosine to inosine editing"/>
    <property type="evidence" value="ECO:0007669"/>
    <property type="project" value="TreeGrafter"/>
</dbReference>
<dbReference type="PANTHER" id="PTHR10910:SF62">
    <property type="entry name" value="AT07585P-RELATED"/>
    <property type="match status" value="1"/>
</dbReference>
<dbReference type="GO" id="GO:0005730">
    <property type="term" value="C:nucleolus"/>
    <property type="evidence" value="ECO:0007669"/>
    <property type="project" value="TreeGrafter"/>
</dbReference>
<dbReference type="GO" id="GO:0003726">
    <property type="term" value="F:double-stranded RNA adenosine deaminase activity"/>
    <property type="evidence" value="ECO:0007669"/>
    <property type="project" value="TreeGrafter"/>
</dbReference>
<dbReference type="Pfam" id="PF00035">
    <property type="entry name" value="dsrm"/>
    <property type="match status" value="2"/>
</dbReference>
<dbReference type="SMART" id="SM00358">
    <property type="entry name" value="DSRM"/>
    <property type="match status" value="2"/>
</dbReference>
<dbReference type="CDD" id="cd19865">
    <property type="entry name" value="DSRM_STRBP_RED-like_rpt1"/>
    <property type="match status" value="1"/>
</dbReference>